<dbReference type="InterPro" id="IPR000086">
    <property type="entry name" value="NUDIX_hydrolase_dom"/>
</dbReference>
<dbReference type="PANTHER" id="PTHR43222">
    <property type="entry name" value="NUDIX HYDROLASE 23"/>
    <property type="match status" value="1"/>
</dbReference>
<name>A0ABM8V9P1_THEXY</name>
<dbReference type="Pfam" id="PF00293">
    <property type="entry name" value="NUDIX"/>
    <property type="match status" value="1"/>
</dbReference>
<dbReference type="Gene3D" id="3.90.79.10">
    <property type="entry name" value="Nucleoside Triphosphate Pyrophosphohydrolase"/>
    <property type="match status" value="1"/>
</dbReference>
<proteinExistence type="predicted"/>
<comment type="caution">
    <text evidence="5">The sequence shown here is derived from an EMBL/GenBank/DDBJ whole genome shotgun (WGS) entry which is preliminary data.</text>
</comment>
<dbReference type="EMBL" id="CAJRAY010000106">
    <property type="protein sequence ID" value="CAG5093580.1"/>
    <property type="molecule type" value="Genomic_DNA"/>
</dbReference>
<evidence type="ECO:0000313" key="5">
    <source>
        <dbReference type="EMBL" id="CAG5093580.1"/>
    </source>
</evidence>
<dbReference type="PRINTS" id="PR00502">
    <property type="entry name" value="NUDIXFAMILY"/>
</dbReference>
<comment type="cofactor">
    <cofactor evidence="1">
        <name>Mg(2+)</name>
        <dbReference type="ChEBI" id="CHEBI:18420"/>
    </cofactor>
</comment>
<evidence type="ECO:0000313" key="6">
    <source>
        <dbReference type="Proteomes" id="UP000681526"/>
    </source>
</evidence>
<feature type="domain" description="Nudix hydrolase" evidence="4">
    <location>
        <begin position="1"/>
        <end position="131"/>
    </location>
</feature>
<keyword evidence="6" id="KW-1185">Reference proteome</keyword>
<keyword evidence="3" id="KW-0460">Magnesium</keyword>
<protein>
    <submittedName>
        <fullName evidence="5">MutT-related protein</fullName>
    </submittedName>
</protein>
<dbReference type="CDD" id="cd18886">
    <property type="entry name" value="NUDIX_MutT_Nudt1"/>
    <property type="match status" value="1"/>
</dbReference>
<dbReference type="Proteomes" id="UP000681526">
    <property type="component" value="Unassembled WGS sequence"/>
</dbReference>
<evidence type="ECO:0000256" key="1">
    <source>
        <dbReference type="ARBA" id="ARBA00001946"/>
    </source>
</evidence>
<dbReference type="SUPFAM" id="SSF55811">
    <property type="entry name" value="Nudix"/>
    <property type="match status" value="1"/>
</dbReference>
<keyword evidence="2" id="KW-0378">Hydrolase</keyword>
<gene>
    <name evidence="5" type="primary">txxe3790</name>
    <name evidence="5" type="ORF">TXXE_19960</name>
</gene>
<reference evidence="5 6" key="1">
    <citation type="submission" date="2021-04" db="EMBL/GenBank/DDBJ databases">
        <authorList>
            <person name="Rakotoarivonina H."/>
        </authorList>
    </citation>
    <scope>NUCLEOTIDE SEQUENCE [LARGE SCALE GENOMIC DNA]</scope>
    <source>
        <strain evidence="5 6">XE</strain>
    </source>
</reference>
<organism evidence="5 6">
    <name type="scientific">Thermobacillus xylanilyticus</name>
    <dbReference type="NCBI Taxonomy" id="76633"/>
    <lineage>
        <taxon>Bacteria</taxon>
        <taxon>Bacillati</taxon>
        <taxon>Bacillota</taxon>
        <taxon>Bacilli</taxon>
        <taxon>Bacillales</taxon>
        <taxon>Paenibacillaceae</taxon>
        <taxon>Thermobacillus</taxon>
    </lineage>
</organism>
<evidence type="ECO:0000259" key="4">
    <source>
        <dbReference type="PROSITE" id="PS51462"/>
    </source>
</evidence>
<dbReference type="InterPro" id="IPR020476">
    <property type="entry name" value="Nudix_hydrolase"/>
</dbReference>
<sequence length="176" mass="20552">MLKYTICFIQQEDRFLLLNREYPVWMGMWNAPGGKLEPGETPRESALREIAEETGLLLETVDFRGIVTWFTGGREFGGMYVYHAELPSDDRTDIPIRTPEGILDWKKTDWILHPENMGITPNVPHCVRLLTAGDGCFELRCHYEGDHLIRTEELELDRSFEHLTDRKRIEEMILSR</sequence>
<dbReference type="InterPro" id="IPR015797">
    <property type="entry name" value="NUDIX_hydrolase-like_dom_sf"/>
</dbReference>
<accession>A0ABM8V9P1</accession>
<dbReference type="PANTHER" id="PTHR43222:SF2">
    <property type="entry name" value="NUDIX HYDROLASE 23, CHLOROPLASTIC"/>
    <property type="match status" value="1"/>
</dbReference>
<evidence type="ECO:0000256" key="3">
    <source>
        <dbReference type="ARBA" id="ARBA00022842"/>
    </source>
</evidence>
<evidence type="ECO:0000256" key="2">
    <source>
        <dbReference type="ARBA" id="ARBA00022801"/>
    </source>
</evidence>
<dbReference type="RefSeq" id="WP_213487110.1">
    <property type="nucleotide sequence ID" value="NZ_CAJRAY010000106.1"/>
</dbReference>
<dbReference type="PROSITE" id="PS51462">
    <property type="entry name" value="NUDIX"/>
    <property type="match status" value="1"/>
</dbReference>